<keyword evidence="4" id="KW-1133">Transmembrane helix</keyword>
<accession>A0A2G6KLD3</accession>
<dbReference type="Pfam" id="PF00015">
    <property type="entry name" value="MCPsignal"/>
    <property type="match status" value="1"/>
</dbReference>
<dbReference type="PROSITE" id="PS50111">
    <property type="entry name" value="CHEMOTAXIS_TRANSDUC_2"/>
    <property type="match status" value="1"/>
</dbReference>
<comment type="similarity">
    <text evidence="2">Belongs to the methyl-accepting chemotaxis (MCP) protein family.</text>
</comment>
<protein>
    <recommendedName>
        <fullName evidence="9">Methyl-accepting chemotaxis protein</fullName>
    </recommendedName>
</protein>
<dbReference type="EMBL" id="PDSK01000010">
    <property type="protein sequence ID" value="PIE36478.1"/>
    <property type="molecule type" value="Genomic_DNA"/>
</dbReference>
<dbReference type="Gene3D" id="6.10.340.10">
    <property type="match status" value="1"/>
</dbReference>
<dbReference type="PROSITE" id="PS50885">
    <property type="entry name" value="HAMP"/>
    <property type="match status" value="1"/>
</dbReference>
<evidence type="ECO:0000259" key="5">
    <source>
        <dbReference type="PROSITE" id="PS50111"/>
    </source>
</evidence>
<feature type="transmembrane region" description="Helical" evidence="4">
    <location>
        <begin position="231"/>
        <end position="250"/>
    </location>
</feature>
<evidence type="ECO:0008006" key="9">
    <source>
        <dbReference type="Google" id="ProtNLM"/>
    </source>
</evidence>
<dbReference type="PANTHER" id="PTHR32089">
    <property type="entry name" value="METHYL-ACCEPTING CHEMOTAXIS PROTEIN MCPB"/>
    <property type="match status" value="1"/>
</dbReference>
<feature type="domain" description="HAMP" evidence="6">
    <location>
        <begin position="252"/>
        <end position="304"/>
    </location>
</feature>
<comment type="caution">
    <text evidence="7">The sequence shown here is derived from an EMBL/GenBank/DDBJ whole genome shotgun (WGS) entry which is preliminary data.</text>
</comment>
<dbReference type="CDD" id="cd06225">
    <property type="entry name" value="HAMP"/>
    <property type="match status" value="1"/>
</dbReference>
<dbReference type="Pfam" id="PF00672">
    <property type="entry name" value="HAMP"/>
    <property type="match status" value="1"/>
</dbReference>
<sequence>MGIQTKLVLGISLILAATITVVVILTSVSVVRNSDILVSSILDELKMYKEQSVKSIQEDFDHIAENLEHADVTTRKILLDRYSTSYDTLAQAIANQIYPMIEMFDFDSANNAMTTLLSTTQAVKWIQYTTSETPAETDMYQFGQKISEQQGHMFRHRIQGEFAFVQIDMQVSLAEVGVFSQQVTDIFSTINERNQKFLLQVNVNGKELATKARQTAISVARQSRKQLLQQIAVFMISLWIVACCMLMLLARKWIVKPVLQAVDVAEKLSQGDLNVEIQATSHDEIGALHKSFHRLVKSFQKITETSKAIALGNLHHEVTPRSAQDTLGHALQDMSAYLNQMASMASAVAEGDLTQTIHLRSTEDTFGYTIHSMTEGLQTLIAQMRTSAEQITSTGTSISSLAAHNISIVKDVHNSIEQMRSSMTEMGTSVEDVAQNVNTLSSSTEETSAAVSQMTSSIAHIMSNTTNLTQQTHQMSEALENAVRALEGIVNSTDSSQQLAQRTIQDAREGQQAVEHVISSMETIQQIVTTAVDAMTQFAQRSQDIGTILDVIQGITEQTSLLALNASIIAAQAGTCGRGFAVVADEMKSVADGVDSSTKDIAIIVKALHQETGPGNPE</sequence>
<feature type="transmembrane region" description="Helical" evidence="4">
    <location>
        <begin position="7"/>
        <end position="31"/>
    </location>
</feature>
<dbReference type="PANTHER" id="PTHR32089:SF112">
    <property type="entry name" value="LYSOZYME-LIKE PROTEIN-RELATED"/>
    <property type="match status" value="1"/>
</dbReference>
<keyword evidence="4" id="KW-0472">Membrane</keyword>
<evidence type="ECO:0000256" key="1">
    <source>
        <dbReference type="ARBA" id="ARBA00023224"/>
    </source>
</evidence>
<evidence type="ECO:0000259" key="6">
    <source>
        <dbReference type="PROSITE" id="PS50885"/>
    </source>
</evidence>
<dbReference type="Proteomes" id="UP000230821">
    <property type="component" value="Unassembled WGS sequence"/>
</dbReference>
<dbReference type="AlphaFoldDB" id="A0A2G6KLD3"/>
<name>A0A2G6KLD3_9BACT</name>
<keyword evidence="4" id="KW-0812">Transmembrane</keyword>
<reference evidence="7 8" key="1">
    <citation type="submission" date="2017-10" db="EMBL/GenBank/DDBJ databases">
        <title>Novel microbial diversity and functional potential in the marine mammal oral microbiome.</title>
        <authorList>
            <person name="Dudek N.K."/>
            <person name="Sun C.L."/>
            <person name="Burstein D."/>
            <person name="Kantor R.S."/>
            <person name="Aliaga Goltsman D.S."/>
            <person name="Bik E.M."/>
            <person name="Thomas B.C."/>
            <person name="Banfield J.F."/>
            <person name="Relman D.A."/>
        </authorList>
    </citation>
    <scope>NUCLEOTIDE SEQUENCE [LARGE SCALE GENOMIC DNA]</scope>
    <source>
        <strain evidence="7">DOLJORAL78_47_16</strain>
    </source>
</reference>
<evidence type="ECO:0000256" key="3">
    <source>
        <dbReference type="PROSITE-ProRule" id="PRU00284"/>
    </source>
</evidence>
<dbReference type="GO" id="GO:0016020">
    <property type="term" value="C:membrane"/>
    <property type="evidence" value="ECO:0007669"/>
    <property type="project" value="InterPro"/>
</dbReference>
<dbReference type="SMART" id="SM00304">
    <property type="entry name" value="HAMP"/>
    <property type="match status" value="2"/>
</dbReference>
<dbReference type="InterPro" id="IPR004089">
    <property type="entry name" value="MCPsignal_dom"/>
</dbReference>
<keyword evidence="1 3" id="KW-0807">Transducer</keyword>
<dbReference type="GO" id="GO:0007165">
    <property type="term" value="P:signal transduction"/>
    <property type="evidence" value="ECO:0007669"/>
    <property type="project" value="UniProtKB-KW"/>
</dbReference>
<organism evidence="7 8">
    <name type="scientific">candidate division KSB3 bacterium</name>
    <dbReference type="NCBI Taxonomy" id="2044937"/>
    <lineage>
        <taxon>Bacteria</taxon>
        <taxon>candidate division KSB3</taxon>
    </lineage>
</organism>
<proteinExistence type="inferred from homology"/>
<dbReference type="SUPFAM" id="SSF58104">
    <property type="entry name" value="Methyl-accepting chemotaxis protein (MCP) signaling domain"/>
    <property type="match status" value="2"/>
</dbReference>
<feature type="domain" description="Methyl-accepting transducer" evidence="5">
    <location>
        <begin position="443"/>
        <end position="618"/>
    </location>
</feature>
<evidence type="ECO:0000256" key="2">
    <source>
        <dbReference type="ARBA" id="ARBA00029447"/>
    </source>
</evidence>
<dbReference type="SMART" id="SM00283">
    <property type="entry name" value="MA"/>
    <property type="match status" value="1"/>
</dbReference>
<evidence type="ECO:0000313" key="7">
    <source>
        <dbReference type="EMBL" id="PIE36478.1"/>
    </source>
</evidence>
<gene>
    <name evidence="7" type="ORF">CSA56_00265</name>
</gene>
<dbReference type="Gene3D" id="1.10.287.950">
    <property type="entry name" value="Methyl-accepting chemotaxis protein"/>
    <property type="match status" value="2"/>
</dbReference>
<evidence type="ECO:0000313" key="8">
    <source>
        <dbReference type="Proteomes" id="UP000230821"/>
    </source>
</evidence>
<evidence type="ECO:0000256" key="4">
    <source>
        <dbReference type="SAM" id="Phobius"/>
    </source>
</evidence>
<dbReference type="SUPFAM" id="SSF158472">
    <property type="entry name" value="HAMP domain-like"/>
    <property type="match status" value="1"/>
</dbReference>
<dbReference type="InterPro" id="IPR003660">
    <property type="entry name" value="HAMP_dom"/>
</dbReference>